<protein>
    <submittedName>
        <fullName evidence="1">Uncharacterized protein</fullName>
    </submittedName>
</protein>
<dbReference type="RefSeq" id="WP_109581990.1">
    <property type="nucleotide sequence ID" value="NZ_JACBYU010000001.1"/>
</dbReference>
<evidence type="ECO:0000313" key="1">
    <source>
        <dbReference type="EMBL" id="PWK38390.1"/>
    </source>
</evidence>
<proteinExistence type="predicted"/>
<keyword evidence="2" id="KW-1185">Reference proteome</keyword>
<comment type="caution">
    <text evidence="1">The sequence shown here is derived from an EMBL/GenBank/DDBJ whole genome shotgun (WGS) entry which is preliminary data.</text>
</comment>
<dbReference type="Proteomes" id="UP000245754">
    <property type="component" value="Unassembled WGS sequence"/>
</dbReference>
<sequence length="146" mass="16261">MIPDHELLYRRIPARTSFFSVHDGKLRLSKAAFSDAMRQPSVDRAALLQFFPARALTRPDQGVVCLIAGEVRAIYDITSDDQTARGAVAHDMDVIAAPSPHNRAHALIVAVPSLPSERPFLKLRERLARLAERRGWVLEPSTTHVC</sequence>
<dbReference type="AlphaFoldDB" id="A0A316FL58"/>
<accession>A0A316FL58</accession>
<reference evidence="1 2" key="1">
    <citation type="submission" date="2018-05" db="EMBL/GenBank/DDBJ databases">
        <title>Genomic Encyclopedia of Type Strains, Phase IV (KMG-V): Genome sequencing to study the core and pangenomes of soil and plant-associated prokaryotes.</title>
        <authorList>
            <person name="Whitman W."/>
        </authorList>
    </citation>
    <scope>NUCLEOTIDE SEQUENCE [LARGE SCALE GENOMIC DNA]</scope>
    <source>
        <strain evidence="1 2">SLV-132</strain>
    </source>
</reference>
<name>A0A316FL58_9BURK</name>
<organism evidence="1 2">
    <name type="scientific">Cupriavidus plantarum</name>
    <dbReference type="NCBI Taxonomy" id="942865"/>
    <lineage>
        <taxon>Bacteria</taxon>
        <taxon>Pseudomonadati</taxon>
        <taxon>Pseudomonadota</taxon>
        <taxon>Betaproteobacteria</taxon>
        <taxon>Burkholderiales</taxon>
        <taxon>Burkholderiaceae</taxon>
        <taxon>Cupriavidus</taxon>
    </lineage>
</organism>
<evidence type="ECO:0000313" key="2">
    <source>
        <dbReference type="Proteomes" id="UP000245754"/>
    </source>
</evidence>
<gene>
    <name evidence="1" type="ORF">C7419_1012285</name>
</gene>
<dbReference type="EMBL" id="QGGT01000001">
    <property type="protein sequence ID" value="PWK38390.1"/>
    <property type="molecule type" value="Genomic_DNA"/>
</dbReference>